<dbReference type="InterPro" id="IPR004843">
    <property type="entry name" value="Calcineurin-like_PHP"/>
</dbReference>
<dbReference type="PANTHER" id="PTHR36492">
    <property type="match status" value="1"/>
</dbReference>
<dbReference type="RefSeq" id="WP_078974549.1">
    <property type="nucleotide sequence ID" value="NZ_MWQN01000001.1"/>
</dbReference>
<protein>
    <submittedName>
        <fullName evidence="2">Metallophosphoesterase</fullName>
    </submittedName>
</protein>
<dbReference type="SUPFAM" id="SSF56300">
    <property type="entry name" value="Metallo-dependent phosphatases"/>
    <property type="match status" value="1"/>
</dbReference>
<evidence type="ECO:0000313" key="2">
    <source>
        <dbReference type="EMBL" id="OPC80288.1"/>
    </source>
</evidence>
<reference evidence="2 3" key="1">
    <citation type="submission" date="2017-03" db="EMBL/GenBank/DDBJ databases">
        <title>Draft genome sequence of Streptomyces scabrisporus NF3, endophyte isolated from Amphipterygium adstringens.</title>
        <authorList>
            <person name="Vazquez M."/>
            <person name="Ceapa C.D."/>
            <person name="Rodriguez Luna D."/>
            <person name="Sanchez Esquivel S."/>
        </authorList>
    </citation>
    <scope>NUCLEOTIDE SEQUENCE [LARGE SCALE GENOMIC DNA]</scope>
    <source>
        <strain evidence="2 3">NF3</strain>
    </source>
</reference>
<keyword evidence="3" id="KW-1185">Reference proteome</keyword>
<dbReference type="InterPro" id="IPR029052">
    <property type="entry name" value="Metallo-depent_PP-like"/>
</dbReference>
<dbReference type="Gene3D" id="3.60.21.10">
    <property type="match status" value="1"/>
</dbReference>
<dbReference type="PANTHER" id="PTHR36492:SF2">
    <property type="entry name" value="[ACYL-CARRIER-PROTEIN] PHOSPHODIESTERASE PPTH"/>
    <property type="match status" value="1"/>
</dbReference>
<evidence type="ECO:0000259" key="1">
    <source>
        <dbReference type="Pfam" id="PF00149"/>
    </source>
</evidence>
<proteinExistence type="predicted"/>
<dbReference type="OrthoDB" id="9013891at2"/>
<dbReference type="Proteomes" id="UP000190037">
    <property type="component" value="Unassembled WGS sequence"/>
</dbReference>
<evidence type="ECO:0000313" key="3">
    <source>
        <dbReference type="Proteomes" id="UP000190037"/>
    </source>
</evidence>
<feature type="domain" description="Calcineurin-like phosphoesterase" evidence="1">
    <location>
        <begin position="12"/>
        <end position="245"/>
    </location>
</feature>
<accession>A0A1T3NU20</accession>
<name>A0A1T3NU20_9ACTN</name>
<dbReference type="Pfam" id="PF00149">
    <property type="entry name" value="Metallophos"/>
    <property type="match status" value="1"/>
</dbReference>
<dbReference type="EMBL" id="MWQN01000001">
    <property type="protein sequence ID" value="OPC80288.1"/>
    <property type="molecule type" value="Genomic_DNA"/>
</dbReference>
<gene>
    <name evidence="2" type="ORF">B4N89_04415</name>
</gene>
<dbReference type="CDD" id="cd00838">
    <property type="entry name" value="MPP_superfamily"/>
    <property type="match status" value="1"/>
</dbReference>
<dbReference type="STRING" id="159449.B4N89_04415"/>
<comment type="caution">
    <text evidence="2">The sequence shown here is derived from an EMBL/GenBank/DDBJ whole genome shotgun (WGS) entry which is preliminary data.</text>
</comment>
<sequence>MSTARSPERALYAVSDLHSAIPSNRRLVEGIRPGHDEDWLLVAGDVAEHVEETAATLRLLAERFARVIWVPGNHELWSTNDDPVQLRGEERYRHLVAMCGELGVLTPEDPFPVWDGPGETVTVAPMFVLYDYTWWPPGAATRQQALDAAYEAGVVCSDEFMLHPDPYPTRGDWCRARVAYTEDRLVAAADPAAPFLMVNHFPLVRQPTDVLWYPEFAQWCGTDLTADWHRRFPTAAVVYGHLHIPRTTWYDGVRFEEVSLGYPRERKNGLRRPIPRRILPAEVAGSAGADRSGQSAGAR</sequence>
<dbReference type="GO" id="GO:0016787">
    <property type="term" value="F:hydrolase activity"/>
    <property type="evidence" value="ECO:0007669"/>
    <property type="project" value="InterPro"/>
</dbReference>
<organism evidence="2 3">
    <name type="scientific">Embleya scabrispora</name>
    <dbReference type="NCBI Taxonomy" id="159449"/>
    <lineage>
        <taxon>Bacteria</taxon>
        <taxon>Bacillati</taxon>
        <taxon>Actinomycetota</taxon>
        <taxon>Actinomycetes</taxon>
        <taxon>Kitasatosporales</taxon>
        <taxon>Streptomycetaceae</taxon>
        <taxon>Embleya</taxon>
    </lineage>
</organism>
<dbReference type="AlphaFoldDB" id="A0A1T3NU20"/>
<dbReference type="InterPro" id="IPR052963">
    <property type="entry name" value="Pantetheine_PDE"/>
</dbReference>